<dbReference type="InterPro" id="IPR006058">
    <property type="entry name" value="2Fe2S_fd_BS"/>
</dbReference>
<dbReference type="InterPro" id="IPR001041">
    <property type="entry name" value="2Fe-2S_ferredoxin-type"/>
</dbReference>
<keyword evidence="2" id="KW-0560">Oxidoreductase</keyword>
<reference evidence="2 3" key="1">
    <citation type="submission" date="2016-06" db="EMBL/GenBank/DDBJ databases">
        <authorList>
            <person name="Kjaerup R.B."/>
            <person name="Dalgaard T.S."/>
            <person name="Juul-Madsen H.R."/>
        </authorList>
    </citation>
    <scope>NUCLEOTIDE SEQUENCE [LARGE SCALE GENOMIC DNA]</scope>
    <source>
        <strain evidence="2 3">CECT 8886</strain>
    </source>
</reference>
<dbReference type="InterPro" id="IPR036010">
    <property type="entry name" value="2Fe-2S_ferredoxin-like_sf"/>
</dbReference>
<gene>
    <name evidence="2" type="primary">ascD</name>
    <name evidence="2" type="ORF">MSP8886_04197</name>
</gene>
<dbReference type="STRING" id="1792290.MSP8886_04197"/>
<dbReference type="Pfam" id="PF00111">
    <property type="entry name" value="Fer2"/>
    <property type="match status" value="1"/>
</dbReference>
<protein>
    <submittedName>
        <fullName evidence="2">CDP-6-deoxy-L-threo-D-glycero-4-hexulose-3-dehydrase reductase</fullName>
        <ecNumber evidence="2">1.17.1.-</ecNumber>
    </submittedName>
</protein>
<evidence type="ECO:0000313" key="2">
    <source>
        <dbReference type="EMBL" id="SBS37615.1"/>
    </source>
</evidence>
<feature type="domain" description="2Fe-2S ferredoxin-type" evidence="1">
    <location>
        <begin position="1"/>
        <end position="97"/>
    </location>
</feature>
<dbReference type="GO" id="GO:0051537">
    <property type="term" value="F:2 iron, 2 sulfur cluster binding"/>
    <property type="evidence" value="ECO:0007669"/>
    <property type="project" value="InterPro"/>
</dbReference>
<dbReference type="GO" id="GO:0016491">
    <property type="term" value="F:oxidoreductase activity"/>
    <property type="evidence" value="ECO:0007669"/>
    <property type="project" value="UniProtKB-KW"/>
</dbReference>
<organism evidence="2 3">
    <name type="scientific">Marinomonas spartinae</name>
    <dbReference type="NCBI Taxonomy" id="1792290"/>
    <lineage>
        <taxon>Bacteria</taxon>
        <taxon>Pseudomonadati</taxon>
        <taxon>Pseudomonadota</taxon>
        <taxon>Gammaproteobacteria</taxon>
        <taxon>Oceanospirillales</taxon>
        <taxon>Oceanospirillaceae</taxon>
        <taxon>Marinomonas</taxon>
    </lineage>
</organism>
<sequence>MNMNNKRISLQQGTSEKHFPATEESILEVLIAHSVPIKHACQNGTCGICLTPLITGEIDYGSRQPRGLSDKEQAAGYFLPCIAKCKTDIRIGPPKVKVHR</sequence>
<accession>A0A1A8TVX7</accession>
<dbReference type="EC" id="1.17.1.-" evidence="2"/>
<proteinExistence type="predicted"/>
<dbReference type="AlphaFoldDB" id="A0A1A8TVX7"/>
<keyword evidence="3" id="KW-1185">Reference proteome</keyword>
<dbReference type="InterPro" id="IPR012675">
    <property type="entry name" value="Beta-grasp_dom_sf"/>
</dbReference>
<dbReference type="EMBL" id="FLOB01000020">
    <property type="protein sequence ID" value="SBS37615.1"/>
    <property type="molecule type" value="Genomic_DNA"/>
</dbReference>
<dbReference type="SUPFAM" id="SSF54292">
    <property type="entry name" value="2Fe-2S ferredoxin-like"/>
    <property type="match status" value="1"/>
</dbReference>
<evidence type="ECO:0000313" key="3">
    <source>
        <dbReference type="Proteomes" id="UP000092544"/>
    </source>
</evidence>
<evidence type="ECO:0000259" key="1">
    <source>
        <dbReference type="PROSITE" id="PS51085"/>
    </source>
</evidence>
<name>A0A1A8TVX7_9GAMM</name>
<dbReference type="RefSeq" id="WP_245659165.1">
    <property type="nucleotide sequence ID" value="NZ_FLOB01000020.1"/>
</dbReference>
<dbReference type="Proteomes" id="UP000092544">
    <property type="component" value="Unassembled WGS sequence"/>
</dbReference>
<dbReference type="PROSITE" id="PS00197">
    <property type="entry name" value="2FE2S_FER_1"/>
    <property type="match status" value="1"/>
</dbReference>
<dbReference type="CDD" id="cd00207">
    <property type="entry name" value="fer2"/>
    <property type="match status" value="1"/>
</dbReference>
<dbReference type="Gene3D" id="3.10.20.30">
    <property type="match status" value="1"/>
</dbReference>
<dbReference type="PROSITE" id="PS51085">
    <property type="entry name" value="2FE2S_FER_2"/>
    <property type="match status" value="1"/>
</dbReference>